<dbReference type="InterPro" id="IPR001433">
    <property type="entry name" value="OxRdtase_FAD/NAD-bd"/>
</dbReference>
<evidence type="ECO:0000259" key="6">
    <source>
        <dbReference type="PROSITE" id="PS51384"/>
    </source>
</evidence>
<organism evidence="7 8">
    <name type="scientific">Cupriavidus basilensis</name>
    <dbReference type="NCBI Taxonomy" id="68895"/>
    <lineage>
        <taxon>Bacteria</taxon>
        <taxon>Pseudomonadati</taxon>
        <taxon>Pseudomonadota</taxon>
        <taxon>Betaproteobacteria</taxon>
        <taxon>Burkholderiales</taxon>
        <taxon>Burkholderiaceae</taxon>
        <taxon>Cupriavidus</taxon>
    </lineage>
</organism>
<dbReference type="Gene3D" id="3.40.50.360">
    <property type="match status" value="1"/>
</dbReference>
<proteinExistence type="predicted"/>
<dbReference type="PRINTS" id="PR00371">
    <property type="entry name" value="FPNCR"/>
</dbReference>
<dbReference type="SUPFAM" id="SSF63380">
    <property type="entry name" value="Riboflavin synthase domain-like"/>
    <property type="match status" value="1"/>
</dbReference>
<feature type="domain" description="FAD-binding FR-type" evidence="6">
    <location>
        <begin position="191"/>
        <end position="362"/>
    </location>
</feature>
<dbReference type="PROSITE" id="PS50902">
    <property type="entry name" value="FLAVODOXIN_LIKE"/>
    <property type="match status" value="1"/>
</dbReference>
<dbReference type="SUPFAM" id="SSF52343">
    <property type="entry name" value="Ferredoxin reductase-like, C-terminal NADP-linked domain"/>
    <property type="match status" value="1"/>
</dbReference>
<dbReference type="InterPro" id="IPR001094">
    <property type="entry name" value="Flavdoxin-like"/>
</dbReference>
<evidence type="ECO:0000259" key="5">
    <source>
        <dbReference type="PROSITE" id="PS50902"/>
    </source>
</evidence>
<evidence type="ECO:0000313" key="8">
    <source>
        <dbReference type="Proteomes" id="UP001216674"/>
    </source>
</evidence>
<evidence type="ECO:0000256" key="3">
    <source>
        <dbReference type="ARBA" id="ARBA00022982"/>
    </source>
</evidence>
<evidence type="ECO:0000313" key="7">
    <source>
        <dbReference type="EMBL" id="MDF3834130.1"/>
    </source>
</evidence>
<protein>
    <recommendedName>
        <fullName evidence="4">NADPH--hemoprotein reductase</fullName>
        <ecNumber evidence="4">1.6.2.4</ecNumber>
    </recommendedName>
</protein>
<dbReference type="PROSITE" id="PS51384">
    <property type="entry name" value="FAD_FR"/>
    <property type="match status" value="1"/>
</dbReference>
<feature type="domain" description="Flavodoxin-like" evidence="5">
    <location>
        <begin position="38"/>
        <end position="177"/>
    </location>
</feature>
<accession>A0ABT6AND4</accession>
<dbReference type="PRINTS" id="PR00369">
    <property type="entry name" value="FLAVODOXIN"/>
</dbReference>
<dbReference type="SUPFAM" id="SSF52218">
    <property type="entry name" value="Flavoproteins"/>
    <property type="match status" value="1"/>
</dbReference>
<dbReference type="InterPro" id="IPR017927">
    <property type="entry name" value="FAD-bd_FR_type"/>
</dbReference>
<dbReference type="Pfam" id="PF00175">
    <property type="entry name" value="NAD_binding_1"/>
    <property type="match status" value="1"/>
</dbReference>
<dbReference type="PANTHER" id="PTHR19384">
    <property type="entry name" value="NITRIC OXIDE SYNTHASE-RELATED"/>
    <property type="match status" value="1"/>
</dbReference>
<dbReference type="CDD" id="cd06200">
    <property type="entry name" value="SiR_like1"/>
    <property type="match status" value="1"/>
</dbReference>
<dbReference type="InterPro" id="IPR017938">
    <property type="entry name" value="Riboflavin_synthase-like_b-brl"/>
</dbReference>
<dbReference type="Proteomes" id="UP001216674">
    <property type="component" value="Unassembled WGS sequence"/>
</dbReference>
<dbReference type="EC" id="1.6.2.4" evidence="4"/>
<evidence type="ECO:0000256" key="4">
    <source>
        <dbReference type="ARBA" id="ARBA00023797"/>
    </source>
</evidence>
<name>A0ABT6AND4_9BURK</name>
<dbReference type="PANTHER" id="PTHR19384:SF17">
    <property type="entry name" value="NADPH--CYTOCHROME P450 REDUCTASE"/>
    <property type="match status" value="1"/>
</dbReference>
<dbReference type="Pfam" id="PF00258">
    <property type="entry name" value="Flavodoxin_1"/>
    <property type="match status" value="1"/>
</dbReference>
<keyword evidence="8" id="KW-1185">Reference proteome</keyword>
<keyword evidence="3" id="KW-0813">Transport</keyword>
<sequence length="501" mass="52900">MAAGVAIAYAGFCTAVIGRHRRRHARAGSLAQATAGATLVAYASQSGFAEQLALQTAQALRDAGEPTQLLSFADLEAGCLGHCRQALFVVSTTGEGDAPDSASGFARRLTAAAGPGGLRALRYGMLAVGDRSYANFCAFGHTLSAWLQRQHAQPLFDMVEVDNGDAGALRHWQNHLSALSGGAEIADWEKPRYADWLLHERRLLNPGSPGSPAFHLALVPAAGSVPAWQAGDIAEIGPRHAPAEVERMLAMLSLDGGTPVRCDGVATTLAQALATRIVLPDAHLAALAGVAPQRLADTLPPLPHREYSIASLPEDGRLELLVRQARHGDGRLGLASGWLTAHAEPGAAIALRIRANRAFHPPADDRPLILIGNGTGLAGLRAHLKARAAAGRYRNWLLFGERTAQHDAFHGDELAAWQAQGVLQRLDLVFSRDGGALRYVQDAVHASAGALREWVAAGAAIYVCGSLQGMAAGVNAALSEVLGEEALLRLGEQGRYRRDVY</sequence>
<keyword evidence="3" id="KW-0249">Electron transport</keyword>
<dbReference type="Gene3D" id="2.40.30.10">
    <property type="entry name" value="Translation factors"/>
    <property type="match status" value="1"/>
</dbReference>
<reference evidence="7 8" key="1">
    <citation type="submission" date="2023-03" db="EMBL/GenBank/DDBJ databases">
        <title>Draft assemblies of triclosan tolerant bacteria isolated from returned activated sludge.</title>
        <authorList>
            <person name="Van Hamelsveld S."/>
        </authorList>
    </citation>
    <scope>NUCLEOTIDE SEQUENCE [LARGE SCALE GENOMIC DNA]</scope>
    <source>
        <strain evidence="7 8">GW210010_S58</strain>
    </source>
</reference>
<dbReference type="InterPro" id="IPR029039">
    <property type="entry name" value="Flavoprotein-like_sf"/>
</dbReference>
<dbReference type="InterPro" id="IPR001709">
    <property type="entry name" value="Flavoprot_Pyr_Nucl_cyt_Rdtase"/>
</dbReference>
<gene>
    <name evidence="7" type="ORF">P3W85_14360</name>
</gene>
<keyword evidence="1" id="KW-0285">Flavoprotein</keyword>
<dbReference type="InterPro" id="IPR039261">
    <property type="entry name" value="FNR_nucleotide-bd"/>
</dbReference>
<evidence type="ECO:0000256" key="1">
    <source>
        <dbReference type="ARBA" id="ARBA00022630"/>
    </source>
</evidence>
<dbReference type="EMBL" id="JARJLM010000253">
    <property type="protein sequence ID" value="MDF3834130.1"/>
    <property type="molecule type" value="Genomic_DNA"/>
</dbReference>
<dbReference type="InterPro" id="IPR008254">
    <property type="entry name" value="Flavodoxin/NO_synth"/>
</dbReference>
<dbReference type="Gene3D" id="3.40.50.80">
    <property type="entry name" value="Nucleotide-binding domain of ferredoxin-NADP reductase (FNR) module"/>
    <property type="match status" value="1"/>
</dbReference>
<comment type="caution">
    <text evidence="7">The sequence shown here is derived from an EMBL/GenBank/DDBJ whole genome shotgun (WGS) entry which is preliminary data.</text>
</comment>
<keyword evidence="2" id="KW-0288">FMN</keyword>
<evidence type="ECO:0000256" key="2">
    <source>
        <dbReference type="ARBA" id="ARBA00022643"/>
    </source>
</evidence>